<gene>
    <name evidence="7" type="ORF">IFM89_034048</name>
</gene>
<reference evidence="7 8" key="1">
    <citation type="submission" date="2020-10" db="EMBL/GenBank/DDBJ databases">
        <title>The Coptis chinensis genome and diversification of protoberbering-type alkaloids.</title>
        <authorList>
            <person name="Wang B."/>
            <person name="Shu S."/>
            <person name="Song C."/>
            <person name="Liu Y."/>
        </authorList>
    </citation>
    <scope>NUCLEOTIDE SEQUENCE [LARGE SCALE GENOMIC DNA]</scope>
    <source>
        <strain evidence="7">HL-2020</strain>
        <tissue evidence="7">Leaf</tissue>
    </source>
</reference>
<proteinExistence type="inferred from homology"/>
<dbReference type="Pfam" id="PF03931">
    <property type="entry name" value="Skp1_POZ"/>
    <property type="match status" value="1"/>
</dbReference>
<dbReference type="PANTHER" id="PTHR11165">
    <property type="entry name" value="SKP1"/>
    <property type="match status" value="1"/>
</dbReference>
<dbReference type="InterPro" id="IPR011333">
    <property type="entry name" value="SKP1/BTB/POZ_sf"/>
</dbReference>
<dbReference type="SMART" id="SM00512">
    <property type="entry name" value="Skp1"/>
    <property type="match status" value="1"/>
</dbReference>
<sequence>MVETSSMNIDSDGHDQEKPIPPNESEPIQNLIDSFNPSIEPPKKTVTLVSSDGYDFEVEEEVALESQVIKDGFEDKAVDDREYLLFNVHSDTLELIIKYCEKHVSSRKSISAAAASSSSSNGEEALKEWDEHFISVDTNTLYDILMAADYLNIKSLLDLAIQKVADTIHGRSPEQIRKKFNIENDSIIDPWASE</sequence>
<dbReference type="CDD" id="cd18322">
    <property type="entry name" value="BTB_POZ_SKP1"/>
    <property type="match status" value="1"/>
</dbReference>
<dbReference type="Gene3D" id="3.30.710.10">
    <property type="entry name" value="Potassium Channel Kv1.1, Chain A"/>
    <property type="match status" value="1"/>
</dbReference>
<evidence type="ECO:0000313" key="8">
    <source>
        <dbReference type="Proteomes" id="UP000631114"/>
    </source>
</evidence>
<evidence type="ECO:0000256" key="2">
    <source>
        <dbReference type="ARBA" id="ARBA00009993"/>
    </source>
</evidence>
<comment type="caution">
    <text evidence="7">The sequence shown here is derived from an EMBL/GenBank/DDBJ whole genome shotgun (WGS) entry which is preliminary data.</text>
</comment>
<dbReference type="InterPro" id="IPR036296">
    <property type="entry name" value="SKP1-like_dim_sf"/>
</dbReference>
<accession>A0A835IWG5</accession>
<evidence type="ECO:0000313" key="7">
    <source>
        <dbReference type="EMBL" id="KAF9622813.1"/>
    </source>
</evidence>
<dbReference type="InterPro" id="IPR016073">
    <property type="entry name" value="Skp1_comp_POZ"/>
</dbReference>
<comment type="similarity">
    <text evidence="2">Belongs to the SKP1 family.</text>
</comment>
<dbReference type="GO" id="GO:0016567">
    <property type="term" value="P:protein ubiquitination"/>
    <property type="evidence" value="ECO:0007669"/>
    <property type="project" value="UniProtKB-UniPathway"/>
</dbReference>
<evidence type="ECO:0008006" key="9">
    <source>
        <dbReference type="Google" id="ProtNLM"/>
    </source>
</evidence>
<protein>
    <recommendedName>
        <fullName evidence="9">SKP1-like protein</fullName>
    </recommendedName>
</protein>
<dbReference type="OrthoDB" id="7827685at2759"/>
<dbReference type="InterPro" id="IPR001232">
    <property type="entry name" value="SKP1-like"/>
</dbReference>
<dbReference type="Proteomes" id="UP000631114">
    <property type="component" value="Unassembled WGS sequence"/>
</dbReference>
<keyword evidence="8" id="KW-1185">Reference proteome</keyword>
<dbReference type="InterPro" id="IPR016072">
    <property type="entry name" value="Skp1_comp_dimer"/>
</dbReference>
<feature type="region of interest" description="Disordered" evidence="4">
    <location>
        <begin position="1"/>
        <end position="29"/>
    </location>
</feature>
<evidence type="ECO:0000256" key="3">
    <source>
        <dbReference type="ARBA" id="ARBA00022786"/>
    </source>
</evidence>
<dbReference type="Pfam" id="PF01466">
    <property type="entry name" value="Skp1"/>
    <property type="match status" value="1"/>
</dbReference>
<comment type="pathway">
    <text evidence="1">Protein modification; protein ubiquitination.</text>
</comment>
<keyword evidence="3" id="KW-0833">Ubl conjugation pathway</keyword>
<name>A0A835IWG5_9MAGN</name>
<evidence type="ECO:0000256" key="1">
    <source>
        <dbReference type="ARBA" id="ARBA00004906"/>
    </source>
</evidence>
<dbReference type="GO" id="GO:0006511">
    <property type="term" value="P:ubiquitin-dependent protein catabolic process"/>
    <property type="evidence" value="ECO:0007669"/>
    <property type="project" value="InterPro"/>
</dbReference>
<evidence type="ECO:0000259" key="6">
    <source>
        <dbReference type="Pfam" id="PF03931"/>
    </source>
</evidence>
<dbReference type="EMBL" id="JADFTS010000002">
    <property type="protein sequence ID" value="KAF9622813.1"/>
    <property type="molecule type" value="Genomic_DNA"/>
</dbReference>
<feature type="domain" description="SKP1 component POZ" evidence="6">
    <location>
        <begin position="45"/>
        <end position="104"/>
    </location>
</feature>
<dbReference type="AlphaFoldDB" id="A0A835IWG5"/>
<dbReference type="SUPFAM" id="SSF54695">
    <property type="entry name" value="POZ domain"/>
    <property type="match status" value="1"/>
</dbReference>
<evidence type="ECO:0000259" key="5">
    <source>
        <dbReference type="Pfam" id="PF01466"/>
    </source>
</evidence>
<dbReference type="SUPFAM" id="SSF81382">
    <property type="entry name" value="Skp1 dimerisation domain-like"/>
    <property type="match status" value="1"/>
</dbReference>
<dbReference type="UniPathway" id="UPA00143"/>
<dbReference type="GO" id="GO:0009867">
    <property type="term" value="P:jasmonic acid mediated signaling pathway"/>
    <property type="evidence" value="ECO:0007669"/>
    <property type="project" value="UniProtKB-ARBA"/>
</dbReference>
<evidence type="ECO:0000256" key="4">
    <source>
        <dbReference type="SAM" id="MobiDB-lite"/>
    </source>
</evidence>
<organism evidence="7 8">
    <name type="scientific">Coptis chinensis</name>
    <dbReference type="NCBI Taxonomy" id="261450"/>
    <lineage>
        <taxon>Eukaryota</taxon>
        <taxon>Viridiplantae</taxon>
        <taxon>Streptophyta</taxon>
        <taxon>Embryophyta</taxon>
        <taxon>Tracheophyta</taxon>
        <taxon>Spermatophyta</taxon>
        <taxon>Magnoliopsida</taxon>
        <taxon>Ranunculales</taxon>
        <taxon>Ranunculaceae</taxon>
        <taxon>Coptidoideae</taxon>
        <taxon>Coptis</taxon>
    </lineage>
</organism>
<dbReference type="InterPro" id="IPR016897">
    <property type="entry name" value="SKP1"/>
</dbReference>
<feature type="domain" description="SKP1 component dimerisation" evidence="5">
    <location>
        <begin position="154"/>
        <end position="185"/>
    </location>
</feature>